<gene>
    <name evidence="2" type="ORF">SPACI_017650</name>
</gene>
<evidence type="ECO:0000313" key="2">
    <source>
        <dbReference type="EMBL" id="XFO71731.1"/>
    </source>
</evidence>
<dbReference type="InterPro" id="IPR036582">
    <property type="entry name" value="Mao_N_sf"/>
</dbReference>
<protein>
    <recommendedName>
        <fullName evidence="1">Copper amine oxidase-like N-terminal domain-containing protein</fullName>
    </recommendedName>
</protein>
<dbReference type="SUPFAM" id="SSF55383">
    <property type="entry name" value="Copper amine oxidase, domain N"/>
    <property type="match status" value="1"/>
</dbReference>
<dbReference type="EMBL" id="CP155571">
    <property type="protein sequence ID" value="XFO71731.1"/>
    <property type="molecule type" value="Genomic_DNA"/>
</dbReference>
<feature type="domain" description="Copper amine oxidase-like N-terminal" evidence="1">
    <location>
        <begin position="24"/>
        <end position="124"/>
    </location>
</feature>
<evidence type="ECO:0000259" key="1">
    <source>
        <dbReference type="Pfam" id="PF07833"/>
    </source>
</evidence>
<dbReference type="InterPro" id="IPR012854">
    <property type="entry name" value="Cu_amine_oxidase-like_N"/>
</dbReference>
<reference evidence="2" key="1">
    <citation type="submission" date="2024-05" db="EMBL/GenBank/DDBJ databases">
        <title>Isolation and characterization of Sporomusa carbonis sp. nov., a carboxydotrophic hydrogenogen in the genus of Sporomusa isolated from a charcoal burning pile.</title>
        <authorList>
            <person name="Boeer T."/>
            <person name="Rosenbaum F."/>
            <person name="Eysell L."/>
            <person name="Mueller V."/>
            <person name="Daniel R."/>
            <person name="Poehlein A."/>
        </authorList>
    </citation>
    <scope>NUCLEOTIDE SEQUENCE [LARGE SCALE GENOMIC DNA]</scope>
    <source>
        <strain evidence="2">DSM 3132</strain>
    </source>
</reference>
<keyword evidence="3" id="KW-1185">Reference proteome</keyword>
<sequence length="149" mass="16055">MNYDSNSVAFIVGTAKALIGGKKQIVLEKAPKEAYADKTLVPLSAIVQVFGAKVKYDSDSKQITIRYGKNVGVLTADNPLISINGNIIRQIDYMNPIVDDGVVMVPVRPVVELILGKYVSYSSGAVYISNDPFVQIGQGTAHVLGRVLE</sequence>
<dbReference type="Proteomes" id="UP000216052">
    <property type="component" value="Chromosome"/>
</dbReference>
<dbReference type="Gene3D" id="3.30.457.10">
    <property type="entry name" value="Copper amine oxidase-like, N-terminal domain"/>
    <property type="match status" value="1"/>
</dbReference>
<evidence type="ECO:0000313" key="3">
    <source>
        <dbReference type="Proteomes" id="UP000216052"/>
    </source>
</evidence>
<organism evidence="2 3">
    <name type="scientific">Sporomusa acidovorans (strain ATCC 49682 / DSM 3132 / Mol)</name>
    <dbReference type="NCBI Taxonomy" id="1123286"/>
    <lineage>
        <taxon>Bacteria</taxon>
        <taxon>Bacillati</taxon>
        <taxon>Bacillota</taxon>
        <taxon>Negativicutes</taxon>
        <taxon>Selenomonadales</taxon>
        <taxon>Sporomusaceae</taxon>
        <taxon>Sporomusa</taxon>
    </lineage>
</organism>
<proteinExistence type="predicted"/>
<dbReference type="Pfam" id="PF07833">
    <property type="entry name" value="Cu_amine_oxidN1"/>
    <property type="match status" value="1"/>
</dbReference>
<name>A0ABZ3J108_SPOA4</name>
<accession>A0ABZ3J108</accession>